<sequence length="211" mass="23059">MTARTRQPGSPGRRGPSKGDQREAAILDTARRLLAEQPLSSITIDQLAKGAGLSRSAFYFYFDSRDAVVHALVGASLVGLSAIVEEFDRTTPPRAAIRHAVARYLQRWRTEGTLLRAFGPASSRDAHLDDTWRATHADIQQRIVTLIDTERAADRAPAGPPDSGALAAALLAMMWRAGYEYAADEPDAAETERRVDALTAVFVRTIWCTPD</sequence>
<dbReference type="RefSeq" id="WP_014988133.1">
    <property type="nucleotide sequence ID" value="NC_018681.1"/>
</dbReference>
<dbReference type="Pfam" id="PF21313">
    <property type="entry name" value="EthR_C"/>
    <property type="match status" value="1"/>
</dbReference>
<organism evidence="7 8">
    <name type="scientific">Nocardia brasiliensis (strain ATCC 700358 / HUJEG-1)</name>
    <dbReference type="NCBI Taxonomy" id="1133849"/>
    <lineage>
        <taxon>Bacteria</taxon>
        <taxon>Bacillati</taxon>
        <taxon>Actinomycetota</taxon>
        <taxon>Actinomycetes</taxon>
        <taxon>Mycobacteriales</taxon>
        <taxon>Nocardiaceae</taxon>
        <taxon>Nocardia</taxon>
    </lineage>
</organism>
<dbReference type="GO" id="GO:0003700">
    <property type="term" value="F:DNA-binding transcription factor activity"/>
    <property type="evidence" value="ECO:0007669"/>
    <property type="project" value="TreeGrafter"/>
</dbReference>
<dbReference type="Proteomes" id="UP000006304">
    <property type="component" value="Chromosome"/>
</dbReference>
<dbReference type="FunFam" id="1.10.10.60:FF:000141">
    <property type="entry name" value="TetR family transcriptional regulator"/>
    <property type="match status" value="1"/>
</dbReference>
<evidence type="ECO:0000256" key="5">
    <source>
        <dbReference type="SAM" id="MobiDB-lite"/>
    </source>
</evidence>
<dbReference type="InterPro" id="IPR050109">
    <property type="entry name" value="HTH-type_TetR-like_transc_reg"/>
</dbReference>
<evidence type="ECO:0000313" key="7">
    <source>
        <dbReference type="EMBL" id="AFU05284.1"/>
    </source>
</evidence>
<dbReference type="GO" id="GO:0000976">
    <property type="term" value="F:transcription cis-regulatory region binding"/>
    <property type="evidence" value="ECO:0007669"/>
    <property type="project" value="TreeGrafter"/>
</dbReference>
<evidence type="ECO:0000256" key="4">
    <source>
        <dbReference type="PROSITE-ProRule" id="PRU00335"/>
    </source>
</evidence>
<dbReference type="AlphaFoldDB" id="K0F6K3"/>
<dbReference type="HOGENOM" id="CLU_069356_32_0_11"/>
<dbReference type="Gene3D" id="1.10.10.60">
    <property type="entry name" value="Homeodomain-like"/>
    <property type="match status" value="1"/>
</dbReference>
<dbReference type="InterPro" id="IPR036271">
    <property type="entry name" value="Tet_transcr_reg_TetR-rel_C_sf"/>
</dbReference>
<reference evidence="7 8" key="1">
    <citation type="journal article" date="2012" name="J. Bacteriol.">
        <title>Complete genome sequence of Nocardia brasiliensis HUJEG-1.</title>
        <authorList>
            <person name="Vera-Cabrera L."/>
            <person name="Ortiz-Lopez R."/>
            <person name="Elizondo-Gonzalez R."/>
            <person name="Perez-Maya A.A."/>
            <person name="Ocampo-Candiani J."/>
        </authorList>
    </citation>
    <scope>NUCLEOTIDE SEQUENCE [LARGE SCALE GENOMIC DNA]</scope>
    <source>
        <strain evidence="8">ATCC 700358</strain>
    </source>
</reference>
<evidence type="ECO:0000313" key="8">
    <source>
        <dbReference type="Proteomes" id="UP000006304"/>
    </source>
</evidence>
<dbReference type="InterPro" id="IPR009057">
    <property type="entry name" value="Homeodomain-like_sf"/>
</dbReference>
<keyword evidence="2 4" id="KW-0238">DNA-binding</keyword>
<dbReference type="GO" id="GO:0045892">
    <property type="term" value="P:negative regulation of DNA-templated transcription"/>
    <property type="evidence" value="ECO:0007669"/>
    <property type="project" value="UniProtKB-ARBA"/>
</dbReference>
<evidence type="ECO:0000256" key="2">
    <source>
        <dbReference type="ARBA" id="ARBA00023125"/>
    </source>
</evidence>
<keyword evidence="1" id="KW-0805">Transcription regulation</keyword>
<dbReference type="InterPro" id="IPR001647">
    <property type="entry name" value="HTH_TetR"/>
</dbReference>
<feature type="DNA-binding region" description="H-T-H motif" evidence="4">
    <location>
        <begin position="43"/>
        <end position="62"/>
    </location>
</feature>
<keyword evidence="3" id="KW-0804">Transcription</keyword>
<gene>
    <name evidence="7" type="ORF">O3I_036685</name>
</gene>
<protein>
    <submittedName>
        <fullName evidence="7">TetR family transcriptional regulator</fullName>
    </submittedName>
</protein>
<feature type="region of interest" description="Disordered" evidence="5">
    <location>
        <begin position="1"/>
        <end position="21"/>
    </location>
</feature>
<dbReference type="PRINTS" id="PR00455">
    <property type="entry name" value="HTHTETR"/>
</dbReference>
<evidence type="ECO:0000259" key="6">
    <source>
        <dbReference type="PROSITE" id="PS50977"/>
    </source>
</evidence>
<feature type="domain" description="HTH tetR-type" evidence="6">
    <location>
        <begin position="20"/>
        <end position="80"/>
    </location>
</feature>
<accession>K0F6K3</accession>
<dbReference type="SUPFAM" id="SSF46689">
    <property type="entry name" value="Homeodomain-like"/>
    <property type="match status" value="1"/>
</dbReference>
<dbReference type="SUPFAM" id="SSF48498">
    <property type="entry name" value="Tetracyclin repressor-like, C-terminal domain"/>
    <property type="match status" value="1"/>
</dbReference>
<name>K0F6K3_NOCB7</name>
<evidence type="ECO:0000256" key="3">
    <source>
        <dbReference type="ARBA" id="ARBA00023163"/>
    </source>
</evidence>
<dbReference type="EMBL" id="CP003876">
    <property type="protein sequence ID" value="AFU05284.1"/>
    <property type="molecule type" value="Genomic_DNA"/>
</dbReference>
<dbReference type="Pfam" id="PF00440">
    <property type="entry name" value="TetR_N"/>
    <property type="match status" value="1"/>
</dbReference>
<dbReference type="InterPro" id="IPR049397">
    <property type="entry name" value="EthR_C"/>
</dbReference>
<dbReference type="PROSITE" id="PS50977">
    <property type="entry name" value="HTH_TETR_2"/>
    <property type="match status" value="1"/>
</dbReference>
<dbReference type="Gene3D" id="1.10.357.10">
    <property type="entry name" value="Tetracycline Repressor, domain 2"/>
    <property type="match status" value="1"/>
</dbReference>
<dbReference type="KEGG" id="nbr:O3I_036685"/>
<dbReference type="PANTHER" id="PTHR30055">
    <property type="entry name" value="HTH-TYPE TRANSCRIPTIONAL REGULATOR RUTR"/>
    <property type="match status" value="1"/>
</dbReference>
<keyword evidence="8" id="KW-1185">Reference proteome</keyword>
<proteinExistence type="predicted"/>
<dbReference type="eggNOG" id="COG1309">
    <property type="taxonomic scope" value="Bacteria"/>
</dbReference>
<dbReference type="PANTHER" id="PTHR30055:SF184">
    <property type="entry name" value="HTH-TYPE TRANSCRIPTIONAL REGULATOR ETHR"/>
    <property type="match status" value="1"/>
</dbReference>
<evidence type="ECO:0000256" key="1">
    <source>
        <dbReference type="ARBA" id="ARBA00023015"/>
    </source>
</evidence>
<dbReference type="STRING" id="1133849.O3I_036685"/>